<feature type="compositionally biased region" description="Polar residues" evidence="1">
    <location>
        <begin position="1"/>
        <end position="15"/>
    </location>
</feature>
<dbReference type="EMBL" id="JARBJD010000024">
    <property type="protein sequence ID" value="KAK2960172.1"/>
    <property type="molecule type" value="Genomic_DNA"/>
</dbReference>
<dbReference type="InterPro" id="IPR016024">
    <property type="entry name" value="ARM-type_fold"/>
</dbReference>
<organism evidence="2 3">
    <name type="scientific">Blattamonas nauphoetae</name>
    <dbReference type="NCBI Taxonomy" id="2049346"/>
    <lineage>
        <taxon>Eukaryota</taxon>
        <taxon>Metamonada</taxon>
        <taxon>Preaxostyla</taxon>
        <taxon>Oxymonadida</taxon>
        <taxon>Blattamonas</taxon>
    </lineage>
</organism>
<accession>A0ABQ9Y8X2</accession>
<feature type="region of interest" description="Disordered" evidence="1">
    <location>
        <begin position="1"/>
        <end position="21"/>
    </location>
</feature>
<keyword evidence="3" id="KW-1185">Reference proteome</keyword>
<name>A0ABQ9Y8X2_9EUKA</name>
<comment type="caution">
    <text evidence="2">The sequence shown here is derived from an EMBL/GenBank/DDBJ whole genome shotgun (WGS) entry which is preliminary data.</text>
</comment>
<reference evidence="2 3" key="1">
    <citation type="journal article" date="2022" name="bioRxiv">
        <title>Genomics of Preaxostyla Flagellates Illuminates Evolutionary Transitions and the Path Towards Mitochondrial Loss.</title>
        <authorList>
            <person name="Novak L.V.F."/>
            <person name="Treitli S.C."/>
            <person name="Pyrih J."/>
            <person name="Halakuc P."/>
            <person name="Pipaliya S.V."/>
            <person name="Vacek V."/>
            <person name="Brzon O."/>
            <person name="Soukal P."/>
            <person name="Eme L."/>
            <person name="Dacks J.B."/>
            <person name="Karnkowska A."/>
            <person name="Elias M."/>
            <person name="Hampl V."/>
        </authorList>
    </citation>
    <scope>NUCLEOTIDE SEQUENCE [LARGE SCALE GENOMIC DNA]</scope>
    <source>
        <strain evidence="2">NAU3</strain>
        <tissue evidence="2">Gut</tissue>
    </source>
</reference>
<evidence type="ECO:0000256" key="1">
    <source>
        <dbReference type="SAM" id="MobiDB-lite"/>
    </source>
</evidence>
<dbReference type="Proteomes" id="UP001281761">
    <property type="component" value="Unassembled WGS sequence"/>
</dbReference>
<evidence type="ECO:0000313" key="2">
    <source>
        <dbReference type="EMBL" id="KAK2960172.1"/>
    </source>
</evidence>
<gene>
    <name evidence="2" type="ORF">BLNAU_4725</name>
</gene>
<dbReference type="SUPFAM" id="SSF48371">
    <property type="entry name" value="ARM repeat"/>
    <property type="match status" value="1"/>
</dbReference>
<evidence type="ECO:0000313" key="3">
    <source>
        <dbReference type="Proteomes" id="UP001281761"/>
    </source>
</evidence>
<protein>
    <submittedName>
        <fullName evidence="2">Uncharacterized protein</fullName>
    </submittedName>
</protein>
<proteinExistence type="predicted"/>
<sequence length="342" mass="39500">MNTLINTTDTSSNTARPDVSSPHLSFSMDCSPFLNWDENRPQSKAEWTVVFQSLVATVKAQPVLDVCLQAKAVKFLNPHELFFDLSVTDFIPHVVVLLSTPNQVITAAAMKMVETLVNYCSPPIRLAFIKADLIPQIINNLNPLSLSFVDAVDIHINLMTIIGTTVWLSRPYPFRKLGIEDRNKQRAIQETVLKQVLTPTEQYICHLCVNRYSIVDGDQSTEFMKLLARLLEISQYYQPKMDFVVNVPVVLAIPSCLTFFEDEDSIWCFLDELNDPQREWKGTRLEMREMWKTMHRMLRMEGIEDVTEQRLRNEKDGIEGGWIVENSIEWNMLQGMNIRKRW</sequence>